<protein>
    <submittedName>
        <fullName evidence="1">Uncharacterized protein</fullName>
    </submittedName>
</protein>
<evidence type="ECO:0000313" key="2">
    <source>
        <dbReference type="Proteomes" id="UP000054282"/>
    </source>
</evidence>
<dbReference type="Proteomes" id="UP000054282">
    <property type="component" value="Unassembled WGS sequence"/>
</dbReference>
<proteinExistence type="predicted"/>
<organism evidence="1 2">
    <name type="scientific">Plasmodium falciparum (isolate Dd2)</name>
    <dbReference type="NCBI Taxonomy" id="57267"/>
    <lineage>
        <taxon>Eukaryota</taxon>
        <taxon>Sar</taxon>
        <taxon>Alveolata</taxon>
        <taxon>Apicomplexa</taxon>
        <taxon>Aconoidasida</taxon>
        <taxon>Haemosporida</taxon>
        <taxon>Plasmodiidae</taxon>
        <taxon>Plasmodium</taxon>
        <taxon>Plasmodium (Laverania)</taxon>
    </lineage>
</organism>
<feature type="non-terminal residue" evidence="1">
    <location>
        <position position="91"/>
    </location>
</feature>
<gene>
    <name evidence="1" type="ORF">PFDG_05239</name>
</gene>
<dbReference type="OrthoDB" id="387373at2759"/>
<sequence length="91" mass="10402">MRPVARTNAAERPQRTAMTEYLESKPGSHCVKGLIQYKKTKISSINYGKGNTFSSINKNGGGRGKYSVERKLFFLNKKKIKKYKDNKKDNE</sequence>
<evidence type="ECO:0000313" key="1">
    <source>
        <dbReference type="EMBL" id="KOB89686.1"/>
    </source>
</evidence>
<dbReference type="KEGG" id="pfd:PFDG_05239"/>
<dbReference type="AlphaFoldDB" id="A0A0L7MA36"/>
<reference evidence="2" key="1">
    <citation type="submission" date="2006-09" db="EMBL/GenBank/DDBJ databases">
        <title>Annotation of Plasmodium falciparum Dd2.</title>
        <authorList>
            <consortium name="The Broad Institute Genome Sequencing Platform"/>
            <person name="Volkman S.K."/>
            <person name="Neafsey D.E."/>
            <person name="Dash A.P."/>
            <person name="Chitnis C.E."/>
            <person name="Hartl D.L."/>
            <person name="Young S.K."/>
            <person name="Zeng Q."/>
            <person name="Koehrsen M."/>
            <person name="Alvarado L."/>
            <person name="Berlin A."/>
            <person name="Borenstein D."/>
            <person name="Chapman S.B."/>
            <person name="Chen Z."/>
            <person name="Engels R."/>
            <person name="Freedman E."/>
            <person name="Gellesch M."/>
            <person name="Goldberg J."/>
            <person name="Griggs A."/>
            <person name="Gujja S."/>
            <person name="Heilman E.R."/>
            <person name="Heiman D.I."/>
            <person name="Howarth C."/>
            <person name="Jen D."/>
            <person name="Larson L."/>
            <person name="Mehta T."/>
            <person name="Neiman D."/>
            <person name="Park D."/>
            <person name="Pearson M."/>
            <person name="Roberts A."/>
            <person name="Saif S."/>
            <person name="Shea T."/>
            <person name="Shenoy N."/>
            <person name="Sisk P."/>
            <person name="Stolte C."/>
            <person name="Sykes S."/>
            <person name="Walk T."/>
            <person name="White J."/>
            <person name="Yandava C."/>
            <person name="Haas B."/>
            <person name="Henn M.R."/>
            <person name="Nusbaum C."/>
            <person name="Birren B."/>
        </authorList>
    </citation>
    <scope>NUCLEOTIDE SEQUENCE [LARGE SCALE GENOMIC DNA]</scope>
</reference>
<name>A0A0L7MA36_PLAF4</name>
<dbReference type="EMBL" id="GG702960">
    <property type="protein sequence ID" value="KOB89686.1"/>
    <property type="molecule type" value="Genomic_DNA"/>
</dbReference>
<accession>A0A0L7MA36</accession>
<reference evidence="2" key="2">
    <citation type="submission" date="2006-09" db="EMBL/GenBank/DDBJ databases">
        <title>The genome sequence of Plasmodium falciparum Dd2.</title>
        <authorList>
            <consortium name="The Broad Institute Genome Sequencing Platform"/>
            <person name="Birren B."/>
            <person name="Lander E."/>
            <person name="Galagan J."/>
            <person name="Nusbaum C."/>
            <person name="Devon K."/>
            <person name="Henn M."/>
            <person name="Jaffe D."/>
            <person name="Butler J."/>
            <person name="Alvarez P."/>
            <person name="Gnerre S."/>
            <person name="Grabherr M."/>
            <person name="Kleber M."/>
            <person name="Mauceli E."/>
            <person name="Brockman W."/>
            <person name="MacCallum I.A."/>
            <person name="Rounsley S."/>
            <person name="Young S."/>
            <person name="LaButti K."/>
            <person name="Pushparaj V."/>
            <person name="DeCaprio D."/>
            <person name="Crawford M."/>
            <person name="Koehrsen M."/>
            <person name="Engels R."/>
            <person name="Montgomery P."/>
            <person name="Pearson M."/>
            <person name="Howarth C."/>
            <person name="Larson L."/>
            <person name="Luoma S."/>
            <person name="White J."/>
            <person name="Kodira C."/>
            <person name="Zeng Q."/>
            <person name="O'Leary S."/>
            <person name="Yandava C."/>
            <person name="Alvarado L."/>
            <person name="Wirth D."/>
            <person name="Volkman S."/>
            <person name="Hartl D."/>
        </authorList>
    </citation>
    <scope>NUCLEOTIDE SEQUENCE [LARGE SCALE GENOMIC DNA]</scope>
</reference>